<dbReference type="STRING" id="41688.A0A2N3NAD6"/>
<comment type="similarity">
    <text evidence="11">Belongs to the glycosyl hydrolase family 6.</text>
</comment>
<evidence type="ECO:0000313" key="13">
    <source>
        <dbReference type="Proteomes" id="UP000233524"/>
    </source>
</evidence>
<keyword evidence="5 11" id="KW-0119">Carbohydrate metabolism</keyword>
<name>A0A2N3NAD6_9PEZI</name>
<evidence type="ECO:0000313" key="12">
    <source>
        <dbReference type="EMBL" id="PKS09399.1"/>
    </source>
</evidence>
<evidence type="ECO:0000256" key="7">
    <source>
        <dbReference type="ARBA" id="ARBA00023326"/>
    </source>
</evidence>
<dbReference type="PANTHER" id="PTHR34876:SF4">
    <property type="entry name" value="1,4-BETA-D-GLUCAN CELLOBIOHYDROLASE C-RELATED"/>
    <property type="match status" value="1"/>
</dbReference>
<keyword evidence="13" id="KW-1185">Reference proteome</keyword>
<feature type="binding site" evidence="9">
    <location>
        <position position="216"/>
    </location>
    <ligand>
        <name>substrate</name>
    </ligand>
</feature>
<feature type="binding site" evidence="9">
    <location>
        <position position="219"/>
    </location>
    <ligand>
        <name>substrate</name>
    </ligand>
</feature>
<evidence type="ECO:0000256" key="4">
    <source>
        <dbReference type="ARBA" id="ARBA00023157"/>
    </source>
</evidence>
<accession>A0A2N3NAD6</accession>
<dbReference type="InParanoid" id="A0A2N3NAD6"/>
<evidence type="ECO:0000256" key="8">
    <source>
        <dbReference type="PIRSR" id="PIRSR001100-1"/>
    </source>
</evidence>
<evidence type="ECO:0000256" key="5">
    <source>
        <dbReference type="ARBA" id="ARBA00023277"/>
    </source>
</evidence>
<dbReference type="InterPro" id="IPR036434">
    <property type="entry name" value="Beta_cellobiohydrolase_sf"/>
</dbReference>
<protein>
    <recommendedName>
        <fullName evidence="11">Glucanase</fullName>
        <ecNumber evidence="11">3.2.1.-</ecNumber>
    </recommendedName>
</protein>
<feature type="binding site" evidence="9">
    <location>
        <position position="344"/>
    </location>
    <ligand>
        <name>substrate</name>
    </ligand>
</feature>
<evidence type="ECO:0000256" key="3">
    <source>
        <dbReference type="ARBA" id="ARBA00023001"/>
    </source>
</evidence>
<proteinExistence type="inferred from homology"/>
<evidence type="ECO:0000256" key="2">
    <source>
        <dbReference type="ARBA" id="ARBA00022801"/>
    </source>
</evidence>
<feature type="signal peptide" evidence="11">
    <location>
        <begin position="1"/>
        <end position="19"/>
    </location>
</feature>
<dbReference type="SUPFAM" id="SSF51989">
    <property type="entry name" value="Glycosyl hydrolases family 6, cellulases"/>
    <property type="match status" value="1"/>
</dbReference>
<evidence type="ECO:0000256" key="1">
    <source>
        <dbReference type="ARBA" id="ARBA00022729"/>
    </source>
</evidence>
<keyword evidence="2 11" id="KW-0378">Hydrolase</keyword>
<dbReference type="EC" id="3.2.1.-" evidence="11"/>
<evidence type="ECO:0000256" key="10">
    <source>
        <dbReference type="PROSITE-ProRule" id="PRU10056"/>
    </source>
</evidence>
<dbReference type="Gene3D" id="3.20.20.40">
    <property type="entry name" value="1, 4-beta cellobiohydrolase"/>
    <property type="match status" value="1"/>
</dbReference>
<dbReference type="FunFam" id="3.20.20.40:FF:000001">
    <property type="entry name" value="Glucanase"/>
    <property type="match status" value="1"/>
</dbReference>
<keyword evidence="6 11" id="KW-0326">Glycosidase</keyword>
<evidence type="ECO:0000256" key="6">
    <source>
        <dbReference type="ARBA" id="ARBA00023295"/>
    </source>
</evidence>
<keyword evidence="4" id="KW-1015">Disulfide bond</keyword>
<feature type="active site" evidence="10">
    <location>
        <position position="119"/>
    </location>
</feature>
<gene>
    <name evidence="12" type="ORF">jhhlp_004014</name>
</gene>
<reference evidence="12 13" key="1">
    <citation type="journal article" date="2017" name="G3 (Bethesda)">
        <title>First Draft Genome Sequence of the Pathogenic Fungus Lomentospora prolificans (Formerly Scedosporium prolificans).</title>
        <authorList>
            <person name="Luo R."/>
            <person name="Zimin A."/>
            <person name="Workman R."/>
            <person name="Fan Y."/>
            <person name="Pertea G."/>
            <person name="Grossman N."/>
            <person name="Wear M.P."/>
            <person name="Jia B."/>
            <person name="Miller H."/>
            <person name="Casadevall A."/>
            <person name="Timp W."/>
            <person name="Zhang S.X."/>
            <person name="Salzberg S.L."/>
        </authorList>
    </citation>
    <scope>NUCLEOTIDE SEQUENCE [LARGE SCALE GENOMIC DNA]</scope>
    <source>
        <strain evidence="12 13">JHH-5317</strain>
    </source>
</reference>
<dbReference type="GO" id="GO:0030245">
    <property type="term" value="P:cellulose catabolic process"/>
    <property type="evidence" value="ECO:0007669"/>
    <property type="project" value="UniProtKB-KW"/>
</dbReference>
<dbReference type="InterPro" id="IPR001524">
    <property type="entry name" value="Glyco_hydro_6_CS"/>
</dbReference>
<keyword evidence="3 11" id="KW-0136">Cellulose degradation</keyword>
<dbReference type="GO" id="GO:0004553">
    <property type="term" value="F:hydrolase activity, hydrolyzing O-glycosyl compounds"/>
    <property type="evidence" value="ECO:0007669"/>
    <property type="project" value="InterPro"/>
</dbReference>
<dbReference type="Proteomes" id="UP000233524">
    <property type="component" value="Unassembled WGS sequence"/>
</dbReference>
<feature type="active site" description="Proton acceptor" evidence="8">
    <location>
        <position position="350"/>
    </location>
</feature>
<dbReference type="InterPro" id="IPR016288">
    <property type="entry name" value="Beta_cellobiohydrolase"/>
</dbReference>
<dbReference type="PRINTS" id="PR00733">
    <property type="entry name" value="GLHYDRLASE6"/>
</dbReference>
<evidence type="ECO:0000256" key="11">
    <source>
        <dbReference type="RuleBase" id="RU361186"/>
    </source>
</evidence>
<dbReference type="PIRSF" id="PIRSF001100">
    <property type="entry name" value="Beta_cellobiohydrolase"/>
    <property type="match status" value="1"/>
</dbReference>
<keyword evidence="7 11" id="KW-0624">Polysaccharide degradation</keyword>
<feature type="binding site" evidence="9">
    <location>
        <position position="255"/>
    </location>
    <ligand>
        <name>substrate</name>
    </ligand>
</feature>
<feature type="chain" id="PRO_5014492262" description="Glucanase" evidence="11">
    <location>
        <begin position="20"/>
        <end position="411"/>
    </location>
</feature>
<dbReference type="PROSITE" id="PS00655">
    <property type="entry name" value="GLYCOSYL_HYDROL_F6_1"/>
    <property type="match status" value="1"/>
</dbReference>
<feature type="binding site" evidence="9">
    <location>
        <position position="348"/>
    </location>
    <ligand>
        <name>substrate</name>
    </ligand>
</feature>
<dbReference type="EMBL" id="NLAX01000010">
    <property type="protein sequence ID" value="PKS09399.1"/>
    <property type="molecule type" value="Genomic_DNA"/>
</dbReference>
<feature type="binding site" evidence="9">
    <location>
        <position position="77"/>
    </location>
    <ligand>
        <name>substrate</name>
    </ligand>
</feature>
<keyword evidence="1 11" id="KW-0732">Signal</keyword>
<dbReference type="VEuPathDB" id="FungiDB:jhhlp_004014"/>
<comment type="caution">
    <text evidence="12">The sequence shown here is derived from an EMBL/GenBank/DDBJ whole genome shotgun (WGS) entry which is preliminary data.</text>
</comment>
<dbReference type="PANTHER" id="PTHR34876">
    <property type="match status" value="1"/>
</dbReference>
<dbReference type="AlphaFoldDB" id="A0A2N3NAD6"/>
<dbReference type="OrthoDB" id="64893at2759"/>
<organism evidence="12 13">
    <name type="scientific">Lomentospora prolificans</name>
    <dbReference type="NCBI Taxonomy" id="41688"/>
    <lineage>
        <taxon>Eukaryota</taxon>
        <taxon>Fungi</taxon>
        <taxon>Dikarya</taxon>
        <taxon>Ascomycota</taxon>
        <taxon>Pezizomycotina</taxon>
        <taxon>Sordariomycetes</taxon>
        <taxon>Hypocreomycetidae</taxon>
        <taxon>Microascales</taxon>
        <taxon>Microascaceae</taxon>
        <taxon>Lomentospora</taxon>
    </lineage>
</organism>
<dbReference type="Pfam" id="PF01341">
    <property type="entry name" value="Glyco_hydro_6"/>
    <property type="match status" value="1"/>
</dbReference>
<feature type="binding site" evidence="9">
    <location>
        <position position="79"/>
    </location>
    <ligand>
        <name>substrate</name>
    </ligand>
</feature>
<evidence type="ECO:0000256" key="9">
    <source>
        <dbReference type="PIRSR" id="PIRSR001100-2"/>
    </source>
</evidence>
<feature type="binding site" evidence="9">
    <location>
        <position position="316"/>
    </location>
    <ligand>
        <name>substrate</name>
    </ligand>
</feature>
<sequence length="411" mass="45030">MSLKNILVALAAMGATALASPAKTKRAAAYDDNPFDGVAMYVNPYYRDEIHELALPQMTGSLAEKAKLVAEVPSFQWLDKIAKIDLMASTLAEIREANNAGADPPYAGLFVIYNFPDRDCSAKASDGELHLSENGLERYRTEYIDAIAELVKEYDDIRTIFVYGSSSFSIAAPPGAPLPLDQPKCLGAADAYHQSTVYAMKTLNFDNVALYVDGGHAGWLGWPGNLNTTAEVFGTAFKEAGKPRSVRGVATNVSNYNAYNVTEPPVYTDPNPNWDESRFHEALAPFLEEHEFPAHFIVDTGRSGVQPAGRESWSNWCNIKETGFGIRPSADTPTELLDAFVWVKPGGESDGTSDETAERYDTMCSSNSSVIPAPEAGDWFQEYFEMLIENANPPFKVACKNKKAKRSAKLF</sequence>